<evidence type="ECO:0000313" key="8">
    <source>
        <dbReference type="Proteomes" id="UP000305131"/>
    </source>
</evidence>
<dbReference type="PRINTS" id="PR00337">
    <property type="entry name" value="LEUILEVALBP"/>
</dbReference>
<feature type="signal peptide" evidence="5">
    <location>
        <begin position="1"/>
        <end position="32"/>
    </location>
</feature>
<evidence type="ECO:0000256" key="4">
    <source>
        <dbReference type="ARBA" id="ARBA00022970"/>
    </source>
</evidence>
<organism evidence="7 8">
    <name type="scientific">Xanthobacter autotrophicus</name>
    <dbReference type="NCBI Taxonomy" id="280"/>
    <lineage>
        <taxon>Bacteria</taxon>
        <taxon>Pseudomonadati</taxon>
        <taxon>Pseudomonadota</taxon>
        <taxon>Alphaproteobacteria</taxon>
        <taxon>Hyphomicrobiales</taxon>
        <taxon>Xanthobacteraceae</taxon>
        <taxon>Xanthobacter</taxon>
    </lineage>
</organism>
<comment type="similarity">
    <text evidence="1">Belongs to the leucine-binding protein family.</text>
</comment>
<feature type="chain" id="PRO_5025619033" evidence="5">
    <location>
        <begin position="33"/>
        <end position="406"/>
    </location>
</feature>
<evidence type="ECO:0000256" key="1">
    <source>
        <dbReference type="ARBA" id="ARBA00010062"/>
    </source>
</evidence>
<dbReference type="EMBL" id="VAUP01000022">
    <property type="protein sequence ID" value="TLX42835.1"/>
    <property type="molecule type" value="Genomic_DNA"/>
</dbReference>
<dbReference type="InterPro" id="IPR006311">
    <property type="entry name" value="TAT_signal"/>
</dbReference>
<dbReference type="Proteomes" id="UP000305131">
    <property type="component" value="Unassembled WGS sequence"/>
</dbReference>
<evidence type="ECO:0000259" key="6">
    <source>
        <dbReference type="Pfam" id="PF13458"/>
    </source>
</evidence>
<dbReference type="InterPro" id="IPR028082">
    <property type="entry name" value="Peripla_BP_I"/>
</dbReference>
<keyword evidence="4" id="KW-0029">Amino-acid transport</keyword>
<feature type="domain" description="Leucine-binding protein" evidence="6">
    <location>
        <begin position="36"/>
        <end position="353"/>
    </location>
</feature>
<evidence type="ECO:0000256" key="2">
    <source>
        <dbReference type="ARBA" id="ARBA00022448"/>
    </source>
</evidence>
<name>A0A6C1KF31_XANAU</name>
<dbReference type="Pfam" id="PF13458">
    <property type="entry name" value="Peripla_BP_6"/>
    <property type="match status" value="1"/>
</dbReference>
<keyword evidence="3 5" id="KW-0732">Signal</keyword>
<accession>A0A6C1KF31</accession>
<comment type="caution">
    <text evidence="7">The sequence shown here is derived from an EMBL/GenBank/DDBJ whole genome shotgun (WGS) entry which is preliminary data.</text>
</comment>
<dbReference type="Gene3D" id="3.40.50.2300">
    <property type="match status" value="2"/>
</dbReference>
<gene>
    <name evidence="7" type="ORF">FBQ73_09185</name>
</gene>
<dbReference type="InterPro" id="IPR028081">
    <property type="entry name" value="Leu-bd"/>
</dbReference>
<dbReference type="InterPro" id="IPR000709">
    <property type="entry name" value="Leu_Ile_Val-bd"/>
</dbReference>
<dbReference type="OrthoDB" id="7828300at2"/>
<dbReference type="PANTHER" id="PTHR30483:SF37">
    <property type="entry name" value="ABC TRANSPORTER SUBSTRATE-BINDING PROTEIN"/>
    <property type="match status" value="1"/>
</dbReference>
<dbReference type="GeneID" id="95773622"/>
<reference evidence="7 8" key="1">
    <citation type="submission" date="2019-05" db="EMBL/GenBank/DDBJ databases">
        <authorList>
            <person name="Zhou X."/>
        </authorList>
    </citation>
    <scope>NUCLEOTIDE SEQUENCE [LARGE SCALE GENOMIC DNA]</scope>
    <source>
        <strain evidence="7 8">DSM 432</strain>
    </source>
</reference>
<dbReference type="SUPFAM" id="SSF53822">
    <property type="entry name" value="Periplasmic binding protein-like I"/>
    <property type="match status" value="1"/>
</dbReference>
<evidence type="ECO:0000313" key="7">
    <source>
        <dbReference type="EMBL" id="TLX42835.1"/>
    </source>
</evidence>
<dbReference type="RefSeq" id="WP_138399196.1">
    <property type="nucleotide sequence ID" value="NZ_JBAFVJ010000002.1"/>
</dbReference>
<dbReference type="PANTHER" id="PTHR30483">
    <property type="entry name" value="LEUCINE-SPECIFIC-BINDING PROTEIN"/>
    <property type="match status" value="1"/>
</dbReference>
<dbReference type="PROSITE" id="PS51318">
    <property type="entry name" value="TAT"/>
    <property type="match status" value="1"/>
</dbReference>
<sequence>MMSAPLDRRRAVGVMLAAGAAVFASFLQPAHAADDVVVGVIQPLSGPNAQFGIGAQRGTELAAEMINAAGGIKSLGGAKIKLVAADVPTPNTAAATTQRLISQNGVSAVVGAFVSSTTLAASEVTERAGIPLVTFAFADQITGRGYQYVFQVSPKGTVFGAAQFDYATGIAKAAGEKIDKIAILYEDTAYGTAQAKGLRDAAKKAGVEIVLDEAYPLGITDVSPLVNKLRASGAQMAFPVSYLNDSLLIIRALRQQQIDIPVIGGAAGYIIPDFKKGLGDYAEGVLSVAAASGDLIPDLAAKYKEKYGAFITHEALIHAAALDAVAQAMEKAKSSDPQKVRDALASLDYCAGFARGVPGGCIKFDANGLNASAFPVMVQWRGEEPVTVYPPKAAKQVPIWRGKPVN</sequence>
<dbReference type="AlphaFoldDB" id="A0A6C1KF31"/>
<keyword evidence="2" id="KW-0813">Transport</keyword>
<proteinExistence type="inferred from homology"/>
<evidence type="ECO:0000256" key="5">
    <source>
        <dbReference type="SAM" id="SignalP"/>
    </source>
</evidence>
<dbReference type="CDD" id="cd06340">
    <property type="entry name" value="PBP1_ABC_ligand_binding-like"/>
    <property type="match status" value="1"/>
</dbReference>
<dbReference type="InterPro" id="IPR051010">
    <property type="entry name" value="BCAA_transport"/>
</dbReference>
<protein>
    <submittedName>
        <fullName evidence="7">ABC transporter substrate-binding protein</fullName>
    </submittedName>
</protein>
<evidence type="ECO:0000256" key="3">
    <source>
        <dbReference type="ARBA" id="ARBA00022729"/>
    </source>
</evidence>
<dbReference type="GO" id="GO:0006865">
    <property type="term" value="P:amino acid transport"/>
    <property type="evidence" value="ECO:0007669"/>
    <property type="project" value="UniProtKB-KW"/>
</dbReference>